<gene>
    <name evidence="2" type="ORF">Tci_889908</name>
</gene>
<keyword evidence="2" id="KW-0813">Transport</keyword>
<keyword evidence="1" id="KW-0812">Transmembrane</keyword>
<comment type="caution">
    <text evidence="2">The sequence shown here is derived from an EMBL/GenBank/DDBJ whole genome shotgun (WGS) entry which is preliminary data.</text>
</comment>
<proteinExistence type="predicted"/>
<organism evidence="2">
    <name type="scientific">Tanacetum cinerariifolium</name>
    <name type="common">Dalmatian daisy</name>
    <name type="synonym">Chrysanthemum cinerariifolium</name>
    <dbReference type="NCBI Taxonomy" id="118510"/>
    <lineage>
        <taxon>Eukaryota</taxon>
        <taxon>Viridiplantae</taxon>
        <taxon>Streptophyta</taxon>
        <taxon>Embryophyta</taxon>
        <taxon>Tracheophyta</taxon>
        <taxon>Spermatophyta</taxon>
        <taxon>Magnoliopsida</taxon>
        <taxon>eudicotyledons</taxon>
        <taxon>Gunneridae</taxon>
        <taxon>Pentapetalae</taxon>
        <taxon>asterids</taxon>
        <taxon>campanulids</taxon>
        <taxon>Asterales</taxon>
        <taxon>Asteraceae</taxon>
        <taxon>Asteroideae</taxon>
        <taxon>Anthemideae</taxon>
        <taxon>Anthemidinae</taxon>
        <taxon>Tanacetum</taxon>
    </lineage>
</organism>
<keyword evidence="1" id="KW-1133">Transmembrane helix</keyword>
<protein>
    <submittedName>
        <fullName evidence="2">SWEET sugar transporter</fullName>
    </submittedName>
</protein>
<evidence type="ECO:0000313" key="2">
    <source>
        <dbReference type="EMBL" id="GFD17939.1"/>
    </source>
</evidence>
<sequence length="99" mass="11386">WLLHRNVVHLFLSLLRNKEGQDGKFKANCTANSCRIWIDCCPNSVPCNWSYPWCDSRMDLPCVLFMCFCSTFGSFVALTLSAVMWFFYGLLLGDYNIAV</sequence>
<evidence type="ECO:0000256" key="1">
    <source>
        <dbReference type="SAM" id="Phobius"/>
    </source>
</evidence>
<keyword evidence="2" id="KW-0762">Sugar transport</keyword>
<dbReference type="EMBL" id="BKCJ011303993">
    <property type="protein sequence ID" value="GFD17939.1"/>
    <property type="molecule type" value="Genomic_DNA"/>
</dbReference>
<name>A0A699U958_TANCI</name>
<reference evidence="2" key="1">
    <citation type="journal article" date="2019" name="Sci. Rep.">
        <title>Draft genome of Tanacetum cinerariifolium, the natural source of mosquito coil.</title>
        <authorList>
            <person name="Yamashiro T."/>
            <person name="Shiraishi A."/>
            <person name="Satake H."/>
            <person name="Nakayama K."/>
        </authorList>
    </citation>
    <scope>NUCLEOTIDE SEQUENCE</scope>
</reference>
<feature type="non-terminal residue" evidence="2">
    <location>
        <position position="1"/>
    </location>
</feature>
<keyword evidence="1" id="KW-0472">Membrane</keyword>
<feature type="transmembrane region" description="Helical" evidence="1">
    <location>
        <begin position="63"/>
        <end position="88"/>
    </location>
</feature>
<dbReference type="AlphaFoldDB" id="A0A699U958"/>
<accession>A0A699U958</accession>